<dbReference type="PROSITE" id="PS52027">
    <property type="entry name" value="ZF_C2HC_C3H"/>
    <property type="match status" value="2"/>
</dbReference>
<dbReference type="GO" id="GO:0008270">
    <property type="term" value="F:zinc ion binding"/>
    <property type="evidence" value="ECO:0007669"/>
    <property type="project" value="UniProtKB-KW"/>
</dbReference>
<comment type="caution">
    <text evidence="8">The sequence shown here is derived from an EMBL/GenBank/DDBJ whole genome shotgun (WGS) entry which is preliminary data.</text>
</comment>
<feature type="compositionally biased region" description="Polar residues" evidence="6">
    <location>
        <begin position="251"/>
        <end position="263"/>
    </location>
</feature>
<keyword evidence="4" id="KW-0862">Zinc</keyword>
<feature type="compositionally biased region" description="Basic and acidic residues" evidence="6">
    <location>
        <begin position="68"/>
        <end position="81"/>
    </location>
</feature>
<feature type="compositionally biased region" description="Low complexity" evidence="6">
    <location>
        <begin position="206"/>
        <end position="215"/>
    </location>
</feature>
<dbReference type="Pfam" id="PF13913">
    <property type="entry name" value="zf-C2HC_2"/>
    <property type="match status" value="2"/>
</dbReference>
<feature type="region of interest" description="Disordered" evidence="6">
    <location>
        <begin position="200"/>
        <end position="271"/>
    </location>
</feature>
<evidence type="ECO:0000313" key="11">
    <source>
        <dbReference type="Proteomes" id="UP000663870"/>
    </source>
</evidence>
<dbReference type="Proteomes" id="UP000663870">
    <property type="component" value="Unassembled WGS sequence"/>
</dbReference>
<keyword evidence="11" id="KW-1185">Reference proteome</keyword>
<dbReference type="AlphaFoldDB" id="A0A814APZ1"/>
<evidence type="ECO:0000256" key="1">
    <source>
        <dbReference type="ARBA" id="ARBA00022723"/>
    </source>
</evidence>
<feature type="region of interest" description="Disordered" evidence="6">
    <location>
        <begin position="56"/>
        <end position="112"/>
    </location>
</feature>
<dbReference type="PANTHER" id="PTHR13555">
    <property type="entry name" value="C2H2 ZINC FINGER CGI-62-RELATED"/>
    <property type="match status" value="1"/>
</dbReference>
<keyword evidence="3 5" id="KW-0863">Zinc-finger</keyword>
<evidence type="ECO:0000256" key="2">
    <source>
        <dbReference type="ARBA" id="ARBA00022737"/>
    </source>
</evidence>
<reference evidence="8" key="1">
    <citation type="submission" date="2021-02" db="EMBL/GenBank/DDBJ databases">
        <authorList>
            <person name="Nowell W R."/>
        </authorList>
    </citation>
    <scope>NUCLEOTIDE SEQUENCE</scope>
</reference>
<feature type="region of interest" description="Disordered" evidence="6">
    <location>
        <begin position="306"/>
        <end position="333"/>
    </location>
</feature>
<accession>A0A814APZ1</accession>
<keyword evidence="2" id="KW-0677">Repeat</keyword>
<feature type="domain" description="C2HC/C3H-type" evidence="7">
    <location>
        <begin position="150"/>
        <end position="179"/>
    </location>
</feature>
<dbReference type="InterPro" id="IPR049899">
    <property type="entry name" value="Znf_C2HC_C3H"/>
</dbReference>
<name>A0A814APZ1_9BILA</name>
<dbReference type="Gene3D" id="3.30.160.60">
    <property type="entry name" value="Classic Zinc Finger"/>
    <property type="match status" value="1"/>
</dbReference>
<evidence type="ECO:0000256" key="6">
    <source>
        <dbReference type="SAM" id="MobiDB-lite"/>
    </source>
</evidence>
<evidence type="ECO:0000313" key="8">
    <source>
        <dbReference type="EMBL" id="CAF0915149.1"/>
    </source>
</evidence>
<dbReference type="Proteomes" id="UP000663854">
    <property type="component" value="Unassembled WGS sequence"/>
</dbReference>
<sequence>MDVNSDMYGTEKHTFLESSYQVTENQSIPTYADIQTYPCSNCGRCFNAESLRKHQPVCKKSSQKQPRKVFDMGKQRARDSDVPYAATKDTTQFYKDGKKPKHDNQKKKTSNWREDHNELVRTIREARQVTRTIETGAPVSKQTSSQVLTDYIQCEFCQRHFNQYSAERHIPFCETQFKRKQMQYTATTNNIRIPVGSIGRQGRVNQQQQQQQQQQSNSAPSTLVSRRPQKTNGEKYYRRPPLNPNIFKRPTFNQSMRNKTNGTPPKYGSLRMTKTRSAAGNYLPGMMRTGRTTENDGLNIMAAAGREQQKNDGSPRLQQRTIGVKTRSPSPARRIPQMNGSIHHQQQQKIRALAASTAAKHCHECGEAFPVEWAKFCCECGEKRFGFE</sequence>
<evidence type="ECO:0000259" key="7">
    <source>
        <dbReference type="PROSITE" id="PS52027"/>
    </source>
</evidence>
<gene>
    <name evidence="9" type="ORF">JXQ802_LOCUS18510</name>
    <name evidence="8" type="ORF">PYM288_LOCUS10231</name>
</gene>
<dbReference type="PANTHER" id="PTHR13555:SF36">
    <property type="entry name" value="ZINC FINGER C2HC DOMAIN-CONTAINING PROTEIN 1B"/>
    <property type="match status" value="1"/>
</dbReference>
<proteinExistence type="predicted"/>
<keyword evidence="1" id="KW-0479">Metal-binding</keyword>
<feature type="domain" description="C2HC/C3H-type" evidence="7">
    <location>
        <begin position="35"/>
        <end position="64"/>
    </location>
</feature>
<dbReference type="InterPro" id="IPR026319">
    <property type="entry name" value="ZC2HC1A/B-like"/>
</dbReference>
<feature type="compositionally biased region" description="Basic residues" evidence="6">
    <location>
        <begin position="98"/>
        <end position="110"/>
    </location>
</feature>
<evidence type="ECO:0000256" key="5">
    <source>
        <dbReference type="PROSITE-ProRule" id="PRU01371"/>
    </source>
</evidence>
<evidence type="ECO:0000256" key="4">
    <source>
        <dbReference type="ARBA" id="ARBA00022833"/>
    </source>
</evidence>
<dbReference type="EMBL" id="CAJNOL010000488">
    <property type="protein sequence ID" value="CAF1087558.1"/>
    <property type="molecule type" value="Genomic_DNA"/>
</dbReference>
<evidence type="ECO:0000256" key="3">
    <source>
        <dbReference type="ARBA" id="ARBA00022771"/>
    </source>
</evidence>
<protein>
    <recommendedName>
        <fullName evidence="7">C2HC/C3H-type domain-containing protein</fullName>
    </recommendedName>
</protein>
<dbReference type="EMBL" id="CAJNOH010000158">
    <property type="protein sequence ID" value="CAF0915149.1"/>
    <property type="molecule type" value="Genomic_DNA"/>
</dbReference>
<organism evidence="8 10">
    <name type="scientific">Rotaria sordida</name>
    <dbReference type="NCBI Taxonomy" id="392033"/>
    <lineage>
        <taxon>Eukaryota</taxon>
        <taxon>Metazoa</taxon>
        <taxon>Spiralia</taxon>
        <taxon>Gnathifera</taxon>
        <taxon>Rotifera</taxon>
        <taxon>Eurotatoria</taxon>
        <taxon>Bdelloidea</taxon>
        <taxon>Philodinida</taxon>
        <taxon>Philodinidae</taxon>
        <taxon>Rotaria</taxon>
    </lineage>
</organism>
<evidence type="ECO:0000313" key="9">
    <source>
        <dbReference type="EMBL" id="CAF1087558.1"/>
    </source>
</evidence>
<feature type="compositionally biased region" description="Basic residues" evidence="6">
    <location>
        <begin position="56"/>
        <end position="67"/>
    </location>
</feature>
<evidence type="ECO:0000313" key="10">
    <source>
        <dbReference type="Proteomes" id="UP000663854"/>
    </source>
</evidence>